<name>A0AAE2CGK1_9LAMI</name>
<dbReference type="EMBL" id="JACGWO010000008">
    <property type="protein sequence ID" value="KAK4421446.1"/>
    <property type="molecule type" value="Genomic_DNA"/>
</dbReference>
<feature type="compositionally biased region" description="Polar residues" evidence="1">
    <location>
        <begin position="22"/>
        <end position="31"/>
    </location>
</feature>
<keyword evidence="3" id="KW-1185">Reference proteome</keyword>
<evidence type="ECO:0000313" key="3">
    <source>
        <dbReference type="Proteomes" id="UP001293254"/>
    </source>
</evidence>
<dbReference type="Proteomes" id="UP001293254">
    <property type="component" value="Unassembled WGS sequence"/>
</dbReference>
<reference evidence="2" key="2">
    <citation type="journal article" date="2024" name="Plant">
        <title>Genomic evolution and insights into agronomic trait innovations of Sesamum species.</title>
        <authorList>
            <person name="Miao H."/>
            <person name="Wang L."/>
            <person name="Qu L."/>
            <person name="Liu H."/>
            <person name="Sun Y."/>
            <person name="Le M."/>
            <person name="Wang Q."/>
            <person name="Wei S."/>
            <person name="Zheng Y."/>
            <person name="Lin W."/>
            <person name="Duan Y."/>
            <person name="Cao H."/>
            <person name="Xiong S."/>
            <person name="Wang X."/>
            <person name="Wei L."/>
            <person name="Li C."/>
            <person name="Ma Q."/>
            <person name="Ju M."/>
            <person name="Zhao R."/>
            <person name="Li G."/>
            <person name="Mu C."/>
            <person name="Tian Q."/>
            <person name="Mei H."/>
            <person name="Zhang T."/>
            <person name="Gao T."/>
            <person name="Zhang H."/>
        </authorList>
    </citation>
    <scope>NUCLEOTIDE SEQUENCE</scope>
    <source>
        <strain evidence="2">3651</strain>
    </source>
</reference>
<proteinExistence type="predicted"/>
<feature type="region of interest" description="Disordered" evidence="1">
    <location>
        <begin position="22"/>
        <end position="42"/>
    </location>
</feature>
<reference evidence="2" key="1">
    <citation type="submission" date="2020-06" db="EMBL/GenBank/DDBJ databases">
        <authorList>
            <person name="Li T."/>
            <person name="Hu X."/>
            <person name="Zhang T."/>
            <person name="Song X."/>
            <person name="Zhang H."/>
            <person name="Dai N."/>
            <person name="Sheng W."/>
            <person name="Hou X."/>
            <person name="Wei L."/>
        </authorList>
    </citation>
    <scope>NUCLEOTIDE SEQUENCE</scope>
    <source>
        <strain evidence="2">3651</strain>
        <tissue evidence="2">Leaf</tissue>
    </source>
</reference>
<dbReference type="AlphaFoldDB" id="A0AAE2CGK1"/>
<feature type="region of interest" description="Disordered" evidence="1">
    <location>
        <begin position="47"/>
        <end position="66"/>
    </location>
</feature>
<sequence length="164" mass="18206">MSSSHGQAIFGDFAKLDQVSSFPPLSKQLNTPAPPPHLVAPHSLDSITSHQLTPNSDPNSAPALKERIVSPLFANSPDHGDLKLPGYNRTNEQVVARSWTRFGGSGLATQVESCQHSLSTWSRTGFRRDKHRVFVLEARLNRLLQGQITREAREEISSVWEELE</sequence>
<accession>A0AAE2CGK1</accession>
<evidence type="ECO:0000256" key="1">
    <source>
        <dbReference type="SAM" id="MobiDB-lite"/>
    </source>
</evidence>
<comment type="caution">
    <text evidence="2">The sequence shown here is derived from an EMBL/GenBank/DDBJ whole genome shotgun (WGS) entry which is preliminary data.</text>
</comment>
<gene>
    <name evidence="2" type="ORF">Salat_2095200</name>
</gene>
<organism evidence="2 3">
    <name type="scientific">Sesamum alatum</name>
    <dbReference type="NCBI Taxonomy" id="300844"/>
    <lineage>
        <taxon>Eukaryota</taxon>
        <taxon>Viridiplantae</taxon>
        <taxon>Streptophyta</taxon>
        <taxon>Embryophyta</taxon>
        <taxon>Tracheophyta</taxon>
        <taxon>Spermatophyta</taxon>
        <taxon>Magnoliopsida</taxon>
        <taxon>eudicotyledons</taxon>
        <taxon>Gunneridae</taxon>
        <taxon>Pentapetalae</taxon>
        <taxon>asterids</taxon>
        <taxon>lamiids</taxon>
        <taxon>Lamiales</taxon>
        <taxon>Pedaliaceae</taxon>
        <taxon>Sesamum</taxon>
    </lineage>
</organism>
<protein>
    <submittedName>
        <fullName evidence="2">Uncharacterized protein</fullName>
    </submittedName>
</protein>
<evidence type="ECO:0000313" key="2">
    <source>
        <dbReference type="EMBL" id="KAK4421446.1"/>
    </source>
</evidence>
<feature type="compositionally biased region" description="Polar residues" evidence="1">
    <location>
        <begin position="47"/>
        <end position="59"/>
    </location>
</feature>